<dbReference type="PANTHER" id="PTHR43101:SF1">
    <property type="entry name" value="BETA-FRUCTOSIDASE"/>
    <property type="match status" value="1"/>
</dbReference>
<gene>
    <name evidence="12" type="ORF">H9723_00075</name>
</gene>
<dbReference type="SMART" id="SM00640">
    <property type="entry name" value="Glyco_32"/>
    <property type="match status" value="1"/>
</dbReference>
<comment type="caution">
    <text evidence="12">The sequence shown here is derived from an EMBL/GenBank/DDBJ whole genome shotgun (WGS) entry which is preliminary data.</text>
</comment>
<evidence type="ECO:0000259" key="11">
    <source>
        <dbReference type="Pfam" id="PF08244"/>
    </source>
</evidence>
<reference evidence="12" key="2">
    <citation type="submission" date="2021-04" db="EMBL/GenBank/DDBJ databases">
        <authorList>
            <person name="Gilroy R."/>
        </authorList>
    </citation>
    <scope>NUCLEOTIDE SEQUENCE</scope>
    <source>
        <strain evidence="12">CHK196-3914</strain>
    </source>
</reference>
<dbReference type="GO" id="GO:0004564">
    <property type="term" value="F:beta-fructofuranosidase activity"/>
    <property type="evidence" value="ECO:0007669"/>
    <property type="project" value="UniProtKB-EC"/>
</dbReference>
<evidence type="ECO:0000256" key="4">
    <source>
        <dbReference type="ARBA" id="ARBA00019623"/>
    </source>
</evidence>
<comment type="function">
    <text evidence="9">Enables the bacterium to metabolize sucrose as a sole carbon source.</text>
</comment>
<dbReference type="InterPro" id="IPR013148">
    <property type="entry name" value="Glyco_hydro_32_N"/>
</dbReference>
<dbReference type="Gene3D" id="2.60.120.560">
    <property type="entry name" value="Exo-inulinase, domain 1"/>
    <property type="match status" value="1"/>
</dbReference>
<comment type="pathway">
    <text evidence="1 9">Glycan biosynthesis; sucrose metabolism.</text>
</comment>
<dbReference type="InterPro" id="IPR013320">
    <property type="entry name" value="ConA-like_dom_sf"/>
</dbReference>
<keyword evidence="9" id="KW-0963">Cytoplasm</keyword>
<dbReference type="Pfam" id="PF00251">
    <property type="entry name" value="Glyco_hydro_32N"/>
    <property type="match status" value="1"/>
</dbReference>
<dbReference type="Pfam" id="PF08244">
    <property type="entry name" value="Glyco_hydro_32C"/>
    <property type="match status" value="1"/>
</dbReference>
<reference evidence="12" key="1">
    <citation type="journal article" date="2021" name="PeerJ">
        <title>Extensive microbial diversity within the chicken gut microbiome revealed by metagenomics and culture.</title>
        <authorList>
            <person name="Gilroy R."/>
            <person name="Ravi A."/>
            <person name="Getino M."/>
            <person name="Pursley I."/>
            <person name="Horton D.L."/>
            <person name="Alikhan N.F."/>
            <person name="Baker D."/>
            <person name="Gharbi K."/>
            <person name="Hall N."/>
            <person name="Watson M."/>
            <person name="Adriaenssens E.M."/>
            <person name="Foster-Nyarko E."/>
            <person name="Jarju S."/>
            <person name="Secka A."/>
            <person name="Antonio M."/>
            <person name="Oren A."/>
            <person name="Chaudhuri R.R."/>
            <person name="La Ragione R."/>
            <person name="Hildebrand F."/>
            <person name="Pallen M.J."/>
        </authorList>
    </citation>
    <scope>NUCLEOTIDE SEQUENCE</scope>
    <source>
        <strain evidence="12">CHK196-3914</strain>
    </source>
</reference>
<dbReference type="InterPro" id="IPR013189">
    <property type="entry name" value="Glyco_hydro_32_C"/>
</dbReference>
<organism evidence="12 13">
    <name type="scientific">Candidatus Mediterraneibacter stercoravium</name>
    <dbReference type="NCBI Taxonomy" id="2838685"/>
    <lineage>
        <taxon>Bacteria</taxon>
        <taxon>Bacillati</taxon>
        <taxon>Bacillota</taxon>
        <taxon>Clostridia</taxon>
        <taxon>Lachnospirales</taxon>
        <taxon>Lachnospiraceae</taxon>
        <taxon>Mediterraneibacter</taxon>
    </lineage>
</organism>
<dbReference type="InterPro" id="IPR001362">
    <property type="entry name" value="Glyco_hydro_32"/>
</dbReference>
<evidence type="ECO:0000256" key="5">
    <source>
        <dbReference type="ARBA" id="ARBA00022801"/>
    </source>
</evidence>
<evidence type="ECO:0000256" key="9">
    <source>
        <dbReference type="RuleBase" id="RU365015"/>
    </source>
</evidence>
<dbReference type="PANTHER" id="PTHR43101">
    <property type="entry name" value="BETA-FRUCTOSIDASE"/>
    <property type="match status" value="1"/>
</dbReference>
<keyword evidence="5 8" id="KW-0378">Hydrolase</keyword>
<accession>A0A9D2K0T8</accession>
<dbReference type="SUPFAM" id="SSF75005">
    <property type="entry name" value="Arabinanase/levansucrase/invertase"/>
    <property type="match status" value="1"/>
</dbReference>
<proteinExistence type="inferred from homology"/>
<evidence type="ECO:0000256" key="7">
    <source>
        <dbReference type="ARBA" id="ARBA00033367"/>
    </source>
</evidence>
<evidence type="ECO:0000259" key="10">
    <source>
        <dbReference type="Pfam" id="PF00251"/>
    </source>
</evidence>
<sequence>MREKKQHFHLEPPRGLLNDPNGMAYFNGKYYVFFQWNRFAKDHSYKEWGMFTSSDMVRWTFEGSALLPDQTYDMCGTYSGSGLVIDEKLYLFYTGNVKKDGKRKSYQCMAVTGNGQKFLKLGSMAETPEDFTEHFRDPKVFRTDSGTYFMVTGAQRKSGKGALALFRSGDGLTWEYSGIPAVTEEYEMIECPDLFQLDGTYVLLYCPQKRDNEKDADISSFSAVKTVSFNEREGSFDDTDLDRNFSKTDFGFDFYAPQTFEGPDGRRILYAWMSRMDGEQEEVFSRGEPRIHCLTLPRELKVIEGKLVQTPVKELEQLKGDEVPLIRNGDCTVRLLPGERTFFLHFTLPDPSGKVSARFHGGEAVLTWDPEEKQIRFTRKNWVTGQEESRDCRVENLKEVEIWADRSSMEIFLNGGEAVMSSRIFPEDTVPEVVIKGLSDKTEIQMNEISGGKKDVIL</sequence>
<dbReference type="SUPFAM" id="SSF49899">
    <property type="entry name" value="Concanavalin A-like lectins/glucanases"/>
    <property type="match status" value="1"/>
</dbReference>
<comment type="catalytic activity">
    <reaction evidence="8">
        <text>Hydrolysis of terminal non-reducing beta-D-fructofuranoside residues in beta-D-fructofuranosides.</text>
        <dbReference type="EC" id="3.2.1.26"/>
    </reaction>
</comment>
<dbReference type="InterPro" id="IPR023296">
    <property type="entry name" value="Glyco_hydro_beta-prop_sf"/>
</dbReference>
<dbReference type="Gene3D" id="2.115.10.20">
    <property type="entry name" value="Glycosyl hydrolase domain, family 43"/>
    <property type="match status" value="1"/>
</dbReference>
<keyword evidence="6 8" id="KW-0326">Glycosidase</keyword>
<evidence type="ECO:0000256" key="1">
    <source>
        <dbReference type="ARBA" id="ARBA00004914"/>
    </source>
</evidence>
<dbReference type="InterPro" id="IPR018053">
    <property type="entry name" value="Glyco_hydro_32_AS"/>
</dbReference>
<evidence type="ECO:0000256" key="2">
    <source>
        <dbReference type="ARBA" id="ARBA00009902"/>
    </source>
</evidence>
<feature type="domain" description="Glycosyl hydrolase family 32 N-terminal" evidence="10">
    <location>
        <begin position="9"/>
        <end position="311"/>
    </location>
</feature>
<name>A0A9D2K0T8_9FIRM</name>
<dbReference type="PROSITE" id="PS00609">
    <property type="entry name" value="GLYCOSYL_HYDROL_F32"/>
    <property type="match status" value="1"/>
</dbReference>
<dbReference type="InterPro" id="IPR006232">
    <property type="entry name" value="Suc6P_hydrolase"/>
</dbReference>
<dbReference type="EMBL" id="DXAY01000001">
    <property type="protein sequence ID" value="HIZ73628.1"/>
    <property type="molecule type" value="Genomic_DNA"/>
</dbReference>
<keyword evidence="9" id="KW-0119">Carbohydrate metabolism</keyword>
<dbReference type="GO" id="GO:0005737">
    <property type="term" value="C:cytoplasm"/>
    <property type="evidence" value="ECO:0007669"/>
    <property type="project" value="UniProtKB-SubCell"/>
</dbReference>
<dbReference type="InterPro" id="IPR051214">
    <property type="entry name" value="GH32_Enzymes"/>
</dbReference>
<evidence type="ECO:0000313" key="13">
    <source>
        <dbReference type="Proteomes" id="UP000824116"/>
    </source>
</evidence>
<dbReference type="GO" id="GO:0005975">
    <property type="term" value="P:carbohydrate metabolic process"/>
    <property type="evidence" value="ECO:0007669"/>
    <property type="project" value="InterPro"/>
</dbReference>
<dbReference type="CDD" id="cd18623">
    <property type="entry name" value="GH32_ScrB-like"/>
    <property type="match status" value="1"/>
</dbReference>
<dbReference type="EC" id="3.2.1.26" evidence="3 8"/>
<dbReference type="AlphaFoldDB" id="A0A9D2K0T8"/>
<comment type="similarity">
    <text evidence="2 8">Belongs to the glycosyl hydrolase 32 family.</text>
</comment>
<protein>
    <recommendedName>
        <fullName evidence="4 8">Sucrose-6-phosphate hydrolase</fullName>
        <ecNumber evidence="3 8">3.2.1.26</ecNumber>
    </recommendedName>
    <alternativeName>
        <fullName evidence="7 9">Invertase</fullName>
    </alternativeName>
</protein>
<feature type="domain" description="Glycosyl hydrolase family 32 C-terminal" evidence="11">
    <location>
        <begin position="364"/>
        <end position="429"/>
    </location>
</feature>
<comment type="subcellular location">
    <subcellularLocation>
        <location evidence="9">Cytoplasm</location>
    </subcellularLocation>
</comment>
<dbReference type="Proteomes" id="UP000824116">
    <property type="component" value="Unassembled WGS sequence"/>
</dbReference>
<evidence type="ECO:0000313" key="12">
    <source>
        <dbReference type="EMBL" id="HIZ73628.1"/>
    </source>
</evidence>
<dbReference type="NCBIfam" id="TIGR01322">
    <property type="entry name" value="scrB_fam"/>
    <property type="match status" value="1"/>
</dbReference>
<evidence type="ECO:0000256" key="6">
    <source>
        <dbReference type="ARBA" id="ARBA00023295"/>
    </source>
</evidence>
<evidence type="ECO:0000256" key="3">
    <source>
        <dbReference type="ARBA" id="ARBA00012758"/>
    </source>
</evidence>
<evidence type="ECO:0000256" key="8">
    <source>
        <dbReference type="RuleBase" id="RU362110"/>
    </source>
</evidence>